<protein>
    <submittedName>
        <fullName evidence="1">Uncharacterized protein</fullName>
    </submittedName>
</protein>
<keyword evidence="2" id="KW-1185">Reference proteome</keyword>
<name>A0A1I3PX42_HALDA</name>
<dbReference type="Proteomes" id="UP000183557">
    <property type="component" value="Unassembled WGS sequence"/>
</dbReference>
<evidence type="ECO:0000313" key="1">
    <source>
        <dbReference type="EMBL" id="SFJ25761.1"/>
    </source>
</evidence>
<proteinExistence type="predicted"/>
<dbReference type="EMBL" id="FOSB01000001">
    <property type="protein sequence ID" value="SFJ25761.1"/>
    <property type="molecule type" value="Genomic_DNA"/>
</dbReference>
<evidence type="ECO:0000313" key="2">
    <source>
        <dbReference type="Proteomes" id="UP000183557"/>
    </source>
</evidence>
<dbReference type="AlphaFoldDB" id="A0A1I3PX42"/>
<dbReference type="RefSeq" id="WP_075034903.1">
    <property type="nucleotide sequence ID" value="NZ_FOSB01000001.1"/>
</dbReference>
<reference evidence="2" key="1">
    <citation type="submission" date="2016-10" db="EMBL/GenBank/DDBJ databases">
        <authorList>
            <person name="Varghese N."/>
            <person name="Submissions S."/>
        </authorList>
    </citation>
    <scope>NUCLEOTIDE SEQUENCE [LARGE SCALE GENOMIC DNA]</scope>
    <source>
        <strain evidence="2">CGMCC 1.3704</strain>
    </source>
</reference>
<gene>
    <name evidence="1" type="ORF">SAMN04487936_101456</name>
</gene>
<organism evidence="1 2">
    <name type="scientific">Halobacillus dabanensis</name>
    <dbReference type="NCBI Taxonomy" id="240302"/>
    <lineage>
        <taxon>Bacteria</taxon>
        <taxon>Bacillati</taxon>
        <taxon>Bacillota</taxon>
        <taxon>Bacilli</taxon>
        <taxon>Bacillales</taxon>
        <taxon>Bacillaceae</taxon>
        <taxon>Halobacillus</taxon>
    </lineage>
</organism>
<sequence>MKRMPVFVFVLVLFLFGCSSQQEKLINDLKPRVDDRYSVFAFKDEETSSEEFQSKINEVFNDAEVWENKLYAFEIYDRIPTEPYDYQKLLKIEKRPAFIVIDSEGIAFRTHNLTELENFFFEE</sequence>
<dbReference type="PROSITE" id="PS51257">
    <property type="entry name" value="PROKAR_LIPOPROTEIN"/>
    <property type="match status" value="1"/>
</dbReference>
<accession>A0A1I3PX42</accession>
<dbReference type="OrthoDB" id="2968792at2"/>